<dbReference type="Pfam" id="PF13380">
    <property type="entry name" value="CoA_binding_2"/>
    <property type="match status" value="1"/>
</dbReference>
<protein>
    <submittedName>
        <fullName evidence="3">Acyl-CoA synthetase (NDP forming)</fullName>
    </submittedName>
</protein>
<accession>A0ABU1UI55</accession>
<dbReference type="InterPro" id="IPR016102">
    <property type="entry name" value="Succinyl-CoA_synth-like"/>
</dbReference>
<sequence>MVLDGLAASTATVDTYLVNPRRASVYGRRTFASVSEIPGLLDLAFILVGPEQVLRVVQECIDHGIRDFVVLSSGLGESSAYASDERKLRDICSASGARLLGPNVSGFVDMAHGVTLFGLARPDHLLRGRVGLAMQSGGLATHALSLCRQWGIGISRLVTTGNELGITVSDILGDFVDDPDTKVVALFLESVRDPARFRDAAMRAREAGKVVVAIHVGSSEIGKTSALAHTGALVGDHATAVSALEGVGVICVDSIEDLIATAGLLVRYPAGLPGNRLAVVAASGGACELIADSAQRLRLELPPFSENVLVYLTDVMPGGSTARNPLDVTGFVVKDPELTFRAVEGIADYALDAYDAFVFQSVLFPADEAVDDPAVQERFRRLGDFVRSMPIPLLLQTAGTFSLSPRVAELVTKNGLFVLPGISTGMRAVAAAVSSRKLPAYDPQAEPAQMQRAGIGPDDLTAAMRECGVPVPPSMIATTAEEAAAAASEIGFPLAVKLVSPDVAHKSDIGGVALDLGDAAAVRDAIVAMEEAVTQARADARIVGYEVVAMRPAGIELIVSVVNDPIWGPMLTVGSGGVLTEVLDDVVVRPVSLDPVRIADMLAHLRVSRLFPGYRGAPAADLEAVIAAIQGIVRLATRIGPAASAVEVNPLWVRGKQVEALDLLVEWV</sequence>
<dbReference type="Gene3D" id="3.40.50.261">
    <property type="entry name" value="Succinyl-CoA synthetase domains"/>
    <property type="match status" value="2"/>
</dbReference>
<dbReference type="Pfam" id="PF13607">
    <property type="entry name" value="Succ_CoA_lig"/>
    <property type="match status" value="1"/>
</dbReference>
<dbReference type="PROSITE" id="PS50975">
    <property type="entry name" value="ATP_GRASP"/>
    <property type="match status" value="1"/>
</dbReference>
<dbReference type="InterPro" id="IPR032875">
    <property type="entry name" value="Succ_CoA_lig_flav_dom"/>
</dbReference>
<keyword evidence="4" id="KW-1185">Reference proteome</keyword>
<comment type="caution">
    <text evidence="3">The sequence shown here is derived from an EMBL/GenBank/DDBJ whole genome shotgun (WGS) entry which is preliminary data.</text>
</comment>
<keyword evidence="1" id="KW-0547">Nucleotide-binding</keyword>
<evidence type="ECO:0000313" key="3">
    <source>
        <dbReference type="EMBL" id="MDR7084815.1"/>
    </source>
</evidence>
<reference evidence="3 4" key="1">
    <citation type="submission" date="2023-07" db="EMBL/GenBank/DDBJ databases">
        <title>Sorghum-associated microbial communities from plants grown in Nebraska, USA.</title>
        <authorList>
            <person name="Schachtman D."/>
        </authorList>
    </citation>
    <scope>NUCLEOTIDE SEQUENCE [LARGE SCALE GENOMIC DNA]</scope>
    <source>
        <strain evidence="3 4">BE167</strain>
    </source>
</reference>
<organism evidence="3 4">
    <name type="scientific">Arthrobacter ginsengisoli</name>
    <dbReference type="NCBI Taxonomy" id="1356565"/>
    <lineage>
        <taxon>Bacteria</taxon>
        <taxon>Bacillati</taxon>
        <taxon>Actinomycetota</taxon>
        <taxon>Actinomycetes</taxon>
        <taxon>Micrococcales</taxon>
        <taxon>Micrococcaceae</taxon>
        <taxon>Arthrobacter</taxon>
    </lineage>
</organism>
<name>A0ABU1UI55_9MICC</name>
<evidence type="ECO:0000313" key="4">
    <source>
        <dbReference type="Proteomes" id="UP001252243"/>
    </source>
</evidence>
<dbReference type="PANTHER" id="PTHR42793">
    <property type="entry name" value="COA BINDING DOMAIN CONTAINING PROTEIN"/>
    <property type="match status" value="1"/>
</dbReference>
<dbReference type="InterPro" id="IPR003781">
    <property type="entry name" value="CoA-bd"/>
</dbReference>
<dbReference type="Gene3D" id="3.40.50.720">
    <property type="entry name" value="NAD(P)-binding Rossmann-like Domain"/>
    <property type="match status" value="1"/>
</dbReference>
<dbReference type="SUPFAM" id="SSF56059">
    <property type="entry name" value="Glutathione synthetase ATP-binding domain-like"/>
    <property type="match status" value="1"/>
</dbReference>
<dbReference type="SUPFAM" id="SSF52210">
    <property type="entry name" value="Succinyl-CoA synthetase domains"/>
    <property type="match status" value="2"/>
</dbReference>
<evidence type="ECO:0000256" key="1">
    <source>
        <dbReference type="PROSITE-ProRule" id="PRU00409"/>
    </source>
</evidence>
<dbReference type="InterPro" id="IPR011761">
    <property type="entry name" value="ATP-grasp"/>
</dbReference>
<dbReference type="Gene3D" id="3.30.1490.20">
    <property type="entry name" value="ATP-grasp fold, A domain"/>
    <property type="match status" value="1"/>
</dbReference>
<dbReference type="PANTHER" id="PTHR42793:SF1">
    <property type="entry name" value="PEPTIDYL-LYSINE N-ACETYLTRANSFERASE PATZ"/>
    <property type="match status" value="1"/>
</dbReference>
<dbReference type="InterPro" id="IPR013815">
    <property type="entry name" value="ATP_grasp_subdomain_1"/>
</dbReference>
<evidence type="ECO:0000259" key="2">
    <source>
        <dbReference type="PROSITE" id="PS50975"/>
    </source>
</evidence>
<dbReference type="Proteomes" id="UP001252243">
    <property type="component" value="Unassembled WGS sequence"/>
</dbReference>
<dbReference type="SUPFAM" id="SSF51735">
    <property type="entry name" value="NAD(P)-binding Rossmann-fold domains"/>
    <property type="match status" value="1"/>
</dbReference>
<keyword evidence="1" id="KW-0067">ATP-binding</keyword>
<dbReference type="InterPro" id="IPR036291">
    <property type="entry name" value="NAD(P)-bd_dom_sf"/>
</dbReference>
<proteinExistence type="predicted"/>
<gene>
    <name evidence="3" type="ORF">J2X01_004132</name>
</gene>
<dbReference type="EMBL" id="JAVDVQ010000033">
    <property type="protein sequence ID" value="MDR7084815.1"/>
    <property type="molecule type" value="Genomic_DNA"/>
</dbReference>
<dbReference type="Pfam" id="PF13549">
    <property type="entry name" value="ATP-grasp_5"/>
    <property type="match status" value="1"/>
</dbReference>
<feature type="domain" description="ATP-grasp" evidence="2">
    <location>
        <begin position="461"/>
        <end position="497"/>
    </location>
</feature>
<dbReference type="Gene3D" id="3.30.470.20">
    <property type="entry name" value="ATP-grasp fold, B domain"/>
    <property type="match status" value="1"/>
</dbReference>